<reference evidence="1 2" key="1">
    <citation type="submission" date="2017-03" db="EMBL/GenBank/DDBJ databases">
        <title>An alternative strategy for trypanosome survival in the mammalian bloodstream revealed through genome and transcriptome analysis of the ubiquitous bovine parasite Trypanosoma (Megatrypanum) theileri.</title>
        <authorList>
            <person name="Kelly S."/>
            <person name="Ivens A."/>
            <person name="Mott A."/>
            <person name="O'Neill E."/>
            <person name="Emms D."/>
            <person name="Macleod O."/>
            <person name="Voorheis P."/>
            <person name="Matthews J."/>
            <person name="Matthews K."/>
            <person name="Carrington M."/>
        </authorList>
    </citation>
    <scope>NUCLEOTIDE SEQUENCE [LARGE SCALE GENOMIC DNA]</scope>
    <source>
        <strain evidence="1">Edinburgh</strain>
    </source>
</reference>
<dbReference type="VEuPathDB" id="TriTrypDB:TM35_000371350"/>
<accession>A0A1X0NK75</accession>
<keyword evidence="2" id="KW-1185">Reference proteome</keyword>
<evidence type="ECO:0000313" key="2">
    <source>
        <dbReference type="Proteomes" id="UP000192257"/>
    </source>
</evidence>
<protein>
    <submittedName>
        <fullName evidence="1">Uncharacterized protein</fullName>
    </submittedName>
</protein>
<name>A0A1X0NK75_9TRYP</name>
<evidence type="ECO:0000313" key="1">
    <source>
        <dbReference type="EMBL" id="ORC85162.1"/>
    </source>
</evidence>
<dbReference type="RefSeq" id="XP_028879228.1">
    <property type="nucleotide sequence ID" value="XM_029029435.1"/>
</dbReference>
<dbReference type="OrthoDB" id="252957at2759"/>
<dbReference type="EMBL" id="NBCO01000037">
    <property type="protein sequence ID" value="ORC85162.1"/>
    <property type="molecule type" value="Genomic_DNA"/>
</dbReference>
<dbReference type="AlphaFoldDB" id="A0A1X0NK75"/>
<dbReference type="GeneID" id="39989215"/>
<proteinExistence type="predicted"/>
<comment type="caution">
    <text evidence="1">The sequence shown here is derived from an EMBL/GenBank/DDBJ whole genome shotgun (WGS) entry which is preliminary data.</text>
</comment>
<organism evidence="1 2">
    <name type="scientific">Trypanosoma theileri</name>
    <dbReference type="NCBI Taxonomy" id="67003"/>
    <lineage>
        <taxon>Eukaryota</taxon>
        <taxon>Discoba</taxon>
        <taxon>Euglenozoa</taxon>
        <taxon>Kinetoplastea</taxon>
        <taxon>Metakinetoplastina</taxon>
        <taxon>Trypanosomatida</taxon>
        <taxon>Trypanosomatidae</taxon>
        <taxon>Trypanosoma</taxon>
    </lineage>
</organism>
<sequence length="247" mass="27848">MMEYLGDASPGEVATAYQQLFPRPVNPGLFYQDAWNNFVQWLDSIRNEGISAQLVQMGRQIYTQLRVIQTAKDFPGVKMYDIREVMAQPLQKDDPYIQAAFKLRKKTSAPPPGKAKCFRCRRTGHNSSTRSVRLQREVFKPKKKKKTIHGPGNNEYWGFGASRICTKGTPSRLDTSTQQCGTLSIKRRNGDATYYNRKRTETQDTTASTARNLSIVTSPSGNDIKERVYVNSSALSRSARRGVGIRG</sequence>
<gene>
    <name evidence="1" type="ORF">TM35_000371350</name>
</gene>
<dbReference type="Proteomes" id="UP000192257">
    <property type="component" value="Unassembled WGS sequence"/>
</dbReference>